<dbReference type="Proteomes" id="UP000676325">
    <property type="component" value="Unassembled WGS sequence"/>
</dbReference>
<dbReference type="AlphaFoldDB" id="A0A941IHB3"/>
<dbReference type="RefSeq" id="WP_212518171.1">
    <property type="nucleotide sequence ID" value="NZ_JAGSOH010000027.1"/>
</dbReference>
<organism evidence="4 5">
    <name type="scientific">Actinospica acidithermotolerans</name>
    <dbReference type="NCBI Taxonomy" id="2828514"/>
    <lineage>
        <taxon>Bacteria</taxon>
        <taxon>Bacillati</taxon>
        <taxon>Actinomycetota</taxon>
        <taxon>Actinomycetes</taxon>
        <taxon>Catenulisporales</taxon>
        <taxon>Actinospicaceae</taxon>
        <taxon>Actinospica</taxon>
    </lineage>
</organism>
<dbReference type="Pfam" id="PF00144">
    <property type="entry name" value="Beta-lactamase"/>
    <property type="match status" value="1"/>
</dbReference>
<evidence type="ECO:0000256" key="2">
    <source>
        <dbReference type="SAM" id="SignalP"/>
    </source>
</evidence>
<dbReference type="PANTHER" id="PTHR46825">
    <property type="entry name" value="D-ALANYL-D-ALANINE-CARBOXYPEPTIDASE/ENDOPEPTIDASE AMPH"/>
    <property type="match status" value="1"/>
</dbReference>
<dbReference type="InterPro" id="IPR012338">
    <property type="entry name" value="Beta-lactam/transpept-like"/>
</dbReference>
<feature type="region of interest" description="Disordered" evidence="1">
    <location>
        <begin position="34"/>
        <end position="54"/>
    </location>
</feature>
<gene>
    <name evidence="4" type="ORF">KDK95_11970</name>
</gene>
<protein>
    <submittedName>
        <fullName evidence="4">Beta-lactamase family protein</fullName>
    </submittedName>
</protein>
<dbReference type="PANTHER" id="PTHR46825:SF7">
    <property type="entry name" value="D-ALANYL-D-ALANINE CARBOXYPEPTIDASE"/>
    <property type="match status" value="1"/>
</dbReference>
<feature type="chain" id="PRO_5038854177" evidence="2">
    <location>
        <begin position="34"/>
        <end position="411"/>
    </location>
</feature>
<feature type="signal peptide" evidence="2">
    <location>
        <begin position="1"/>
        <end position="33"/>
    </location>
</feature>
<evidence type="ECO:0000313" key="5">
    <source>
        <dbReference type="Proteomes" id="UP000676325"/>
    </source>
</evidence>
<dbReference type="EMBL" id="JAGSOH010000027">
    <property type="protein sequence ID" value="MBR7827024.1"/>
    <property type="molecule type" value="Genomic_DNA"/>
</dbReference>
<reference evidence="4" key="1">
    <citation type="submission" date="2021-04" db="EMBL/GenBank/DDBJ databases">
        <title>Genome based classification of Actinospica acidithermotolerans sp. nov., an actinobacterium isolated from an Indonesian hot spring.</title>
        <authorList>
            <person name="Kusuma A.B."/>
            <person name="Putra K.E."/>
            <person name="Nafisah S."/>
            <person name="Loh J."/>
            <person name="Nouioui I."/>
            <person name="Goodfellow M."/>
        </authorList>
    </citation>
    <scope>NUCLEOTIDE SEQUENCE</scope>
    <source>
        <strain evidence="4">MGRD01-02</strain>
    </source>
</reference>
<comment type="caution">
    <text evidence="4">The sequence shown here is derived from an EMBL/GenBank/DDBJ whole genome shotgun (WGS) entry which is preliminary data.</text>
</comment>
<evidence type="ECO:0000313" key="4">
    <source>
        <dbReference type="EMBL" id="MBR7827024.1"/>
    </source>
</evidence>
<proteinExistence type="predicted"/>
<dbReference type="Gene3D" id="3.40.710.10">
    <property type="entry name" value="DD-peptidase/beta-lactamase superfamily"/>
    <property type="match status" value="1"/>
</dbReference>
<accession>A0A941IHB3</accession>
<keyword evidence="2" id="KW-0732">Signal</keyword>
<dbReference type="InterPro" id="IPR050491">
    <property type="entry name" value="AmpC-like"/>
</dbReference>
<sequence>MVLTRTSRKTRSAAFFGAAALVAALLPAASASATVSNGGGRGHRPSCPASPAPTHGPGLKILDIAETAKQQYGLNSVILRVTQGKRNLLTTALGESMTGVPATTDMHFRTGSVGIAYMGIILLQLAQEGAVDLDDPISRWLPQVPHSSEITLRMLADSTSGLHDYVIDPVFAAELEAQPFKFWTESELLAFPFSHPLWYTPGTNWSYSHANFVLLGQALAKITGKPLGELLRERVLNPLHLDNTAINAKPPIPGPVLHAFTAERGTYEESTYWNPSWTTAHGAILTQNICDLATSAWGVGSGALLSPASYRVQLDPGTVGLGDPSACPPGICRLNTEAAHYGIGIQVINTWIVQNPSFSGYFAVQAYLPSRHLSIAVSTTDGPATTPNTNYAQTIATSIAAYLAPNHPLGT</sequence>
<name>A0A941IHB3_9ACTN</name>
<evidence type="ECO:0000256" key="1">
    <source>
        <dbReference type="SAM" id="MobiDB-lite"/>
    </source>
</evidence>
<evidence type="ECO:0000259" key="3">
    <source>
        <dbReference type="Pfam" id="PF00144"/>
    </source>
</evidence>
<dbReference type="InterPro" id="IPR001466">
    <property type="entry name" value="Beta-lactam-related"/>
</dbReference>
<feature type="domain" description="Beta-lactamase-related" evidence="3">
    <location>
        <begin position="65"/>
        <end position="384"/>
    </location>
</feature>
<dbReference type="SUPFAM" id="SSF56601">
    <property type="entry name" value="beta-lactamase/transpeptidase-like"/>
    <property type="match status" value="1"/>
</dbReference>
<keyword evidence="5" id="KW-1185">Reference proteome</keyword>